<feature type="transmembrane region" description="Helical" evidence="1">
    <location>
        <begin position="167"/>
        <end position="185"/>
    </location>
</feature>
<evidence type="ECO:0000256" key="1">
    <source>
        <dbReference type="SAM" id="Phobius"/>
    </source>
</evidence>
<keyword evidence="1" id="KW-0812">Transmembrane</keyword>
<proteinExistence type="predicted"/>
<dbReference type="EMBL" id="LZYO01000027">
    <property type="protein sequence ID" value="ODH42457.1"/>
    <property type="molecule type" value="Genomic_DNA"/>
</dbReference>
<reference evidence="2 3" key="1">
    <citation type="submission" date="2016-06" db="EMBL/GenBank/DDBJ databases">
        <authorList>
            <person name="Kjaerup R.B."/>
            <person name="Dalgaard T.S."/>
            <person name="Juul-Madsen H.R."/>
        </authorList>
    </citation>
    <scope>NUCLEOTIDE SEQUENCE [LARGE SCALE GENOMIC DNA]</scope>
    <source>
        <strain evidence="2 3">Pb300</strain>
    </source>
</reference>
<name>A0A1D2JM89_PARBR</name>
<sequence length="649" mass="71083">MPLYTNVVNGSSPQLSGDVIALSGIHTHVGPGNNGSHNSLTSPVRGGGERISSQNALTLSKAQSYLIMSSIWEFLLAVVPIAFIAIALLAASLDGDERGKRGDRIRVATTLIPTIFPIVFAAMVGYFFRIYGTYRAERGIRLGTLEQLIGSHSFFSSFERQMLLRDFGYVGLMIMAIWALSPIGGQAGLRLLSTTLKEAQYNSTNWYLSPTSILDSDLVGASAMNSAGDLITSIYTSSLMSFETTASAGMDNWGNVKIPDISSLKAGKSPDDWRMVDWNSTVKFTSLLGLPVGKPLSEGNTTFTVTSHYFDVQCANNILAKKADLATLSYNVVNASSGPGHSMIFYLANQLPDMTDEVGGDPSSRPKFMFGSRTKIGDNHTWGLANCTLGNLAVDSQIECKAESCLVIAMRPSTRVNVITDLTLYINNSFNILPTITDRERSTKHLYSATLTERWMNDSSLIFQGGRIDMDLWKLEPRVLSERLEIAFNTFWQASFAKMYRGTHLPTNAAVYESLSNCSRVMPPMYCFVPTEAKGVKYVGEVYRYSRAWFAVFLVISIMLQILALASFALKRIMLAPDILGYVSSYTRDNPHAPVSAASAQDGLARARLLKDVRVMLGDVRAAEQVGHISFVTEGDTSVGRLKKGRSYI</sequence>
<feature type="transmembrane region" description="Helical" evidence="1">
    <location>
        <begin position="105"/>
        <end position="128"/>
    </location>
</feature>
<dbReference type="Proteomes" id="UP000242814">
    <property type="component" value="Unassembled WGS sequence"/>
</dbReference>
<comment type="caution">
    <text evidence="2">The sequence shown here is derived from an EMBL/GenBank/DDBJ whole genome shotgun (WGS) entry which is preliminary data.</text>
</comment>
<evidence type="ECO:0000313" key="3">
    <source>
        <dbReference type="Proteomes" id="UP000242814"/>
    </source>
</evidence>
<accession>A0A1D2JM89</accession>
<evidence type="ECO:0000313" key="2">
    <source>
        <dbReference type="EMBL" id="ODH42457.1"/>
    </source>
</evidence>
<dbReference type="AlphaFoldDB" id="A0A1D2JM89"/>
<keyword evidence="1" id="KW-0472">Membrane</keyword>
<feature type="transmembrane region" description="Helical" evidence="1">
    <location>
        <begin position="71"/>
        <end position="93"/>
    </location>
</feature>
<keyword evidence="1" id="KW-1133">Transmembrane helix</keyword>
<feature type="transmembrane region" description="Helical" evidence="1">
    <location>
        <begin position="548"/>
        <end position="570"/>
    </location>
</feature>
<dbReference type="VEuPathDB" id="FungiDB:PADG_06333"/>
<dbReference type="VEuPathDB" id="FungiDB:PABG_06832"/>
<gene>
    <name evidence="2" type="ORF">ACO22_01203</name>
</gene>
<organism evidence="2 3">
    <name type="scientific">Paracoccidioides brasiliensis</name>
    <dbReference type="NCBI Taxonomy" id="121759"/>
    <lineage>
        <taxon>Eukaryota</taxon>
        <taxon>Fungi</taxon>
        <taxon>Dikarya</taxon>
        <taxon>Ascomycota</taxon>
        <taxon>Pezizomycotina</taxon>
        <taxon>Eurotiomycetes</taxon>
        <taxon>Eurotiomycetidae</taxon>
        <taxon>Onygenales</taxon>
        <taxon>Ajellomycetaceae</taxon>
        <taxon>Paracoccidioides</taxon>
    </lineage>
</organism>
<protein>
    <submittedName>
        <fullName evidence="2">Uncharacterized protein</fullName>
    </submittedName>
</protein>